<sequence length="50" mass="5616">MRRAMAIHPRRNLATSLETVTRYLERMLGAYRDSDRSAQQAGLSEANPGP</sequence>
<name>A0A1H1B4N7_9BURK</name>
<dbReference type="Proteomes" id="UP000199365">
    <property type="component" value="Unassembled WGS sequence"/>
</dbReference>
<dbReference type="STRING" id="157910.SAMN05445850_0725"/>
<feature type="region of interest" description="Disordered" evidence="1">
    <location>
        <begin position="31"/>
        <end position="50"/>
    </location>
</feature>
<proteinExistence type="predicted"/>
<accession>A0A1H1B4N7</accession>
<organism evidence="2 3">
    <name type="scientific">Paraburkholderia tuberum</name>
    <dbReference type="NCBI Taxonomy" id="157910"/>
    <lineage>
        <taxon>Bacteria</taxon>
        <taxon>Pseudomonadati</taxon>
        <taxon>Pseudomonadota</taxon>
        <taxon>Betaproteobacteria</taxon>
        <taxon>Burkholderiales</taxon>
        <taxon>Burkholderiaceae</taxon>
        <taxon>Paraburkholderia</taxon>
    </lineage>
</organism>
<protein>
    <submittedName>
        <fullName evidence="2">Uncharacterized protein</fullName>
    </submittedName>
</protein>
<evidence type="ECO:0000313" key="2">
    <source>
        <dbReference type="EMBL" id="SDQ46867.1"/>
    </source>
</evidence>
<gene>
    <name evidence="2" type="ORF">SAMN05445850_0725</name>
</gene>
<keyword evidence="3" id="KW-1185">Reference proteome</keyword>
<reference evidence="3" key="1">
    <citation type="submission" date="2016-10" db="EMBL/GenBank/DDBJ databases">
        <authorList>
            <person name="Varghese N."/>
            <person name="Submissions S."/>
        </authorList>
    </citation>
    <scope>NUCLEOTIDE SEQUENCE [LARGE SCALE GENOMIC DNA]</scope>
    <source>
        <strain evidence="3">DUS833</strain>
    </source>
</reference>
<dbReference type="AlphaFoldDB" id="A0A1H1B4N7"/>
<evidence type="ECO:0000256" key="1">
    <source>
        <dbReference type="SAM" id="MobiDB-lite"/>
    </source>
</evidence>
<evidence type="ECO:0000313" key="3">
    <source>
        <dbReference type="Proteomes" id="UP000199365"/>
    </source>
</evidence>
<dbReference type="EMBL" id="FNKX01000001">
    <property type="protein sequence ID" value="SDQ46867.1"/>
    <property type="molecule type" value="Genomic_DNA"/>
</dbReference>